<reference evidence="2 3" key="1">
    <citation type="submission" date="2019-11" db="EMBL/GenBank/DDBJ databases">
        <title>Genome sequences of 17 halophilic strains isolated from different environments.</title>
        <authorList>
            <person name="Furrow R.E."/>
        </authorList>
    </citation>
    <scope>NUCLEOTIDE SEQUENCE [LARGE SCALE GENOMIC DNA]</scope>
    <source>
        <strain evidence="2 3">22507_15_FS</strain>
    </source>
</reference>
<dbReference type="EMBL" id="WMEX01000005">
    <property type="protein sequence ID" value="MYL27099.1"/>
    <property type="molecule type" value="Genomic_DNA"/>
</dbReference>
<keyword evidence="3" id="KW-1185">Reference proteome</keyword>
<dbReference type="Gene3D" id="3.90.70.10">
    <property type="entry name" value="Cysteine proteinases"/>
    <property type="match status" value="1"/>
</dbReference>
<dbReference type="SUPFAM" id="SSF48452">
    <property type="entry name" value="TPR-like"/>
    <property type="match status" value="1"/>
</dbReference>
<dbReference type="PROSITE" id="PS51257">
    <property type="entry name" value="PROKAR_LIPOPROTEIN"/>
    <property type="match status" value="1"/>
</dbReference>
<organism evidence="2 3">
    <name type="scientific">Vreelandella halophila</name>
    <dbReference type="NCBI Taxonomy" id="86177"/>
    <lineage>
        <taxon>Bacteria</taxon>
        <taxon>Pseudomonadati</taxon>
        <taxon>Pseudomonadota</taxon>
        <taxon>Gammaproteobacteria</taxon>
        <taxon>Oceanospirillales</taxon>
        <taxon>Halomonadaceae</taxon>
        <taxon>Vreelandella</taxon>
    </lineage>
</organism>
<comment type="caution">
    <text evidence="2">The sequence shown here is derived from an EMBL/GenBank/DDBJ whole genome shotgun (WGS) entry which is preliminary data.</text>
</comment>
<dbReference type="NCBIfam" id="NF033920">
    <property type="entry name" value="C39_PA2778_fam"/>
    <property type="match status" value="1"/>
</dbReference>
<dbReference type="Proteomes" id="UP000460751">
    <property type="component" value="Unassembled WGS sequence"/>
</dbReference>
<evidence type="ECO:0000259" key="1">
    <source>
        <dbReference type="Pfam" id="PF13529"/>
    </source>
</evidence>
<dbReference type="AlphaFoldDB" id="A0A9X4YCB9"/>
<evidence type="ECO:0000313" key="2">
    <source>
        <dbReference type="EMBL" id="MYL27099.1"/>
    </source>
</evidence>
<sequence length="319" mass="34685">MRHQHLLVRPLHQLTALLLAAVLLLGGCASQPQWPEHTGSSASHVIDGVPFHPQEAYQCGPAALATVLNHRSVATTPERLVDQVYVPERGGSLQVEMVATARAHGLLAYPLEPELGAILREVEAGNPVLVMQNLGLDWWPQWHYAVVIGYDRGRDRIILHTDTRPRHAEPVRPFLASWARADHWAMVMTPPDRLPATARPLPWLAAASDMEELGQLPLAEQAYRTALAHWPDASAARFGLANSLYAQEETEQALSQFITLTREAPELTAGWLNLATLLARRGCPLAARHAAGCADTTLPEAPTPAGSTAACPVIHCPAK</sequence>
<feature type="domain" description="Peptidase C39-like" evidence="1">
    <location>
        <begin position="48"/>
        <end position="159"/>
    </location>
</feature>
<name>A0A9X4YCB9_9GAMM</name>
<evidence type="ECO:0000313" key="3">
    <source>
        <dbReference type="Proteomes" id="UP000460751"/>
    </source>
</evidence>
<proteinExistence type="predicted"/>
<dbReference type="CDD" id="cd02549">
    <property type="entry name" value="Peptidase_C39A"/>
    <property type="match status" value="1"/>
</dbReference>
<dbReference type="InterPro" id="IPR011990">
    <property type="entry name" value="TPR-like_helical_dom_sf"/>
</dbReference>
<gene>
    <name evidence="2" type="ORF">GLW01_09870</name>
</gene>
<dbReference type="Pfam" id="PF14559">
    <property type="entry name" value="TPR_19"/>
    <property type="match status" value="1"/>
</dbReference>
<protein>
    <submittedName>
        <fullName evidence="2">PA2778 family cysteine peptidase</fullName>
    </submittedName>
</protein>
<dbReference type="Gene3D" id="1.25.40.10">
    <property type="entry name" value="Tetratricopeptide repeat domain"/>
    <property type="match status" value="1"/>
</dbReference>
<dbReference type="InterPro" id="IPR039564">
    <property type="entry name" value="Peptidase_C39-like"/>
</dbReference>
<dbReference type="InterPro" id="IPR039563">
    <property type="entry name" value="Peptidase_C39_single_dom"/>
</dbReference>
<accession>A0A9X4YCB9</accession>
<dbReference type="Pfam" id="PF13529">
    <property type="entry name" value="Peptidase_C39_2"/>
    <property type="match status" value="1"/>
</dbReference>